<evidence type="ECO:0000256" key="1">
    <source>
        <dbReference type="ARBA" id="ARBA00022729"/>
    </source>
</evidence>
<accession>H6L2H4</accession>
<dbReference type="Gene3D" id="2.70.70.10">
    <property type="entry name" value="Glucose Permease (Domain IIA)"/>
    <property type="match status" value="1"/>
</dbReference>
<dbReference type="Pfam" id="PF01551">
    <property type="entry name" value="Peptidase_M23"/>
    <property type="match status" value="1"/>
</dbReference>
<evidence type="ECO:0000313" key="3">
    <source>
        <dbReference type="EMBL" id="AFC23632.1"/>
    </source>
</evidence>
<dbReference type="STRING" id="984262.SGRA_0896"/>
<dbReference type="EMBL" id="CP002831">
    <property type="protein sequence ID" value="AFC23632.1"/>
    <property type="molecule type" value="Genomic_DNA"/>
</dbReference>
<dbReference type="GO" id="GO:0004222">
    <property type="term" value="F:metalloendopeptidase activity"/>
    <property type="evidence" value="ECO:0007669"/>
    <property type="project" value="TreeGrafter"/>
</dbReference>
<organism evidence="3 4">
    <name type="scientific">Saprospira grandis (strain Lewin)</name>
    <dbReference type="NCBI Taxonomy" id="984262"/>
    <lineage>
        <taxon>Bacteria</taxon>
        <taxon>Pseudomonadati</taxon>
        <taxon>Bacteroidota</taxon>
        <taxon>Saprospiria</taxon>
        <taxon>Saprospirales</taxon>
        <taxon>Saprospiraceae</taxon>
        <taxon>Saprospira</taxon>
    </lineage>
</organism>
<sequence>MARKIDDFLAWVGPKKGTFGNVMNFVGGREYVVALDLSETNPRSEEFKTPKGLYYYIQECMDLSSTFVGIGGYLERRNLYRDKPLFNPQKDPLDERCIHLGIDIWTREGRSVRTPLRAKVHSLGYHEEEGNYGGVIILEHRPFNCPKFYTLYGHLSKASVEALEVGQMIDRSTIIGTLGSTEENGGWRPHLHFQIIMDLQGHQGDYPGVCSPRELAEMKANCPNPNLILDSPLL</sequence>
<dbReference type="PANTHER" id="PTHR21666:SF289">
    <property type="entry name" value="L-ALA--D-GLU ENDOPEPTIDASE"/>
    <property type="match status" value="1"/>
</dbReference>
<dbReference type="KEGG" id="sgn:SGRA_0896"/>
<dbReference type="InterPro" id="IPR011055">
    <property type="entry name" value="Dup_hybrid_motif"/>
</dbReference>
<dbReference type="eggNOG" id="COG0739">
    <property type="taxonomic scope" value="Bacteria"/>
</dbReference>
<dbReference type="InterPro" id="IPR016047">
    <property type="entry name" value="M23ase_b-sheet_dom"/>
</dbReference>
<feature type="domain" description="M23ase beta-sheet core" evidence="2">
    <location>
        <begin position="99"/>
        <end position="196"/>
    </location>
</feature>
<evidence type="ECO:0000259" key="2">
    <source>
        <dbReference type="Pfam" id="PF01551"/>
    </source>
</evidence>
<dbReference type="InterPro" id="IPR050570">
    <property type="entry name" value="Cell_wall_metabolism_enzyme"/>
</dbReference>
<keyword evidence="1" id="KW-0732">Signal</keyword>
<dbReference type="OrthoDB" id="9801052at2"/>
<dbReference type="RefSeq" id="WP_015691283.1">
    <property type="nucleotide sequence ID" value="NC_016940.1"/>
</dbReference>
<keyword evidence="4" id="KW-1185">Reference proteome</keyword>
<gene>
    <name evidence="3" type="ordered locus">SGRA_0896</name>
</gene>
<dbReference type="AlphaFoldDB" id="H6L2H4"/>
<dbReference type="SUPFAM" id="SSF51261">
    <property type="entry name" value="Duplicated hybrid motif"/>
    <property type="match status" value="1"/>
</dbReference>
<dbReference type="HOGENOM" id="CLU_104232_0_0_10"/>
<evidence type="ECO:0000313" key="4">
    <source>
        <dbReference type="Proteomes" id="UP000007519"/>
    </source>
</evidence>
<protein>
    <submittedName>
        <fullName evidence="3">Peptidase m23</fullName>
    </submittedName>
</protein>
<dbReference type="CDD" id="cd12797">
    <property type="entry name" value="M23_peptidase"/>
    <property type="match status" value="1"/>
</dbReference>
<dbReference type="Proteomes" id="UP000007519">
    <property type="component" value="Chromosome"/>
</dbReference>
<reference evidence="3 4" key="1">
    <citation type="journal article" date="2012" name="Stand. Genomic Sci.">
        <title>Complete genome sequencing and analysis of Saprospira grandis str. Lewin, a predatory marine bacterium.</title>
        <authorList>
            <person name="Saw J.H."/>
            <person name="Yuryev A."/>
            <person name="Kanbe M."/>
            <person name="Hou S."/>
            <person name="Young A.G."/>
            <person name="Aizawa S."/>
            <person name="Alam M."/>
        </authorList>
    </citation>
    <scope>NUCLEOTIDE SEQUENCE [LARGE SCALE GENOMIC DNA]</scope>
    <source>
        <strain evidence="3 4">Lewin</strain>
    </source>
</reference>
<name>H6L2H4_SAPGL</name>
<proteinExistence type="predicted"/>
<dbReference type="PANTHER" id="PTHR21666">
    <property type="entry name" value="PEPTIDASE-RELATED"/>
    <property type="match status" value="1"/>
</dbReference>